<dbReference type="KEGG" id="pmrn:116944145"/>
<feature type="compositionally biased region" description="Basic and acidic residues" evidence="4">
    <location>
        <begin position="140"/>
        <end position="149"/>
    </location>
</feature>
<feature type="compositionally biased region" description="Basic and acidic residues" evidence="4">
    <location>
        <begin position="267"/>
        <end position="276"/>
    </location>
</feature>
<dbReference type="Proteomes" id="UP001318040">
    <property type="component" value="Chromosome 20"/>
</dbReference>
<proteinExistence type="predicted"/>
<feature type="region of interest" description="Disordered" evidence="4">
    <location>
        <begin position="1"/>
        <end position="34"/>
    </location>
</feature>
<feature type="domain" description="Myosin tail" evidence="5">
    <location>
        <begin position="367"/>
        <end position="560"/>
    </location>
</feature>
<dbReference type="Pfam" id="PF01576">
    <property type="entry name" value="Myosin_tail_1"/>
    <property type="match status" value="1"/>
</dbReference>
<feature type="coiled-coil region" evidence="3">
    <location>
        <begin position="317"/>
        <end position="446"/>
    </location>
</feature>
<dbReference type="PANTHER" id="PTHR46292:SF1">
    <property type="entry name" value="COILED-COIL DOMAIN-CONTAINING PROTEIN 102A"/>
    <property type="match status" value="1"/>
</dbReference>
<dbReference type="RefSeq" id="XP_032813506.1">
    <property type="nucleotide sequence ID" value="XM_032957615.1"/>
</dbReference>
<feature type="region of interest" description="Disordered" evidence="4">
    <location>
        <begin position="558"/>
        <end position="596"/>
    </location>
</feature>
<organism evidence="6 7">
    <name type="scientific">Petromyzon marinus</name>
    <name type="common">Sea lamprey</name>
    <dbReference type="NCBI Taxonomy" id="7757"/>
    <lineage>
        <taxon>Eukaryota</taxon>
        <taxon>Metazoa</taxon>
        <taxon>Chordata</taxon>
        <taxon>Craniata</taxon>
        <taxon>Vertebrata</taxon>
        <taxon>Cyclostomata</taxon>
        <taxon>Hyperoartia</taxon>
        <taxon>Petromyzontiformes</taxon>
        <taxon>Petromyzontidae</taxon>
        <taxon>Petromyzon</taxon>
    </lineage>
</organism>
<feature type="region of interest" description="Disordered" evidence="4">
    <location>
        <begin position="139"/>
        <end position="283"/>
    </location>
</feature>
<dbReference type="GeneID" id="116944145"/>
<feature type="compositionally biased region" description="Acidic residues" evidence="4">
    <location>
        <begin position="180"/>
        <end position="217"/>
    </location>
</feature>
<evidence type="ECO:0000256" key="3">
    <source>
        <dbReference type="SAM" id="Coils"/>
    </source>
</evidence>
<dbReference type="AlphaFoldDB" id="A0AAJ7T8W4"/>
<dbReference type="GO" id="GO:0016459">
    <property type="term" value="C:myosin complex"/>
    <property type="evidence" value="ECO:0007669"/>
    <property type="project" value="InterPro"/>
</dbReference>
<gene>
    <name evidence="7" type="primary">LOC116944145</name>
</gene>
<evidence type="ECO:0000256" key="2">
    <source>
        <dbReference type="ARBA" id="ARBA00040149"/>
    </source>
</evidence>
<feature type="compositionally biased region" description="Basic and acidic residues" evidence="4">
    <location>
        <begin position="228"/>
        <end position="248"/>
    </location>
</feature>
<protein>
    <recommendedName>
        <fullName evidence="2">Coiled-coil domain-containing protein 102A</fullName>
    </recommendedName>
</protein>
<keyword evidence="6" id="KW-1185">Reference proteome</keyword>
<name>A0AAJ7T8W4_PETMA</name>
<evidence type="ECO:0000256" key="4">
    <source>
        <dbReference type="SAM" id="MobiDB-lite"/>
    </source>
</evidence>
<sequence>MNRIPSPKAQTAHEGADRPRGHGRTCGGGEQQHAMQPTRIAICPSTRPAACQQRDIVLTELTVMEDGDWALGCGHEELRLRELEEARTRALQLEKTMRWWSDCTASWREKWAKVRAERNRAREEASSLRERLEGATAELAEARRERRGMSADNARILREAGGPRAETERRGEEGEGDGKDVDDEDDEEGERQEEEENHGDDDDDDDDREGGDAEGEPADAAMTGVNRAGKEVERMSSPEQEPVRDTQPGKRSVALPSNKDTTLVEEPWEKRRDAGNYRRGAGPAGRLQEAAVASAVEEELARATVLRLRLDESLKTLLKEREDKSELTKTIEKLEAEVLQWSLKNEELNKSKQEALKQLALLREAHEAEMGRMTEDLEDQVSAHSSMDKKLSDMRAELERLQAENAAEWGKRERLDTEKLALERDNKKLRLQLDDLEEQLSKRRKQTASASDADLRSVQAQLYEKNKELCDLRHAYGKQRKAQADVAAELAHAQRRAEQSEAEVKKLRQRVDELKREAARAEDELDETQNQVRRLQRSLDEQVETSENLQVQLEHLQTRLRRQQTDSLFGKKRSGGRYEPSEGGAAGSEEDDGNSS</sequence>
<reference evidence="7" key="1">
    <citation type="submission" date="2025-08" db="UniProtKB">
        <authorList>
            <consortium name="RefSeq"/>
        </authorList>
    </citation>
    <scope>IDENTIFICATION</scope>
    <source>
        <tissue evidence="7">Sperm</tissue>
    </source>
</reference>
<evidence type="ECO:0000259" key="5">
    <source>
        <dbReference type="Pfam" id="PF01576"/>
    </source>
</evidence>
<dbReference type="InterPro" id="IPR002928">
    <property type="entry name" value="Myosin_tail"/>
</dbReference>
<evidence type="ECO:0000256" key="1">
    <source>
        <dbReference type="ARBA" id="ARBA00023054"/>
    </source>
</evidence>
<accession>A0AAJ7T8W4</accession>
<evidence type="ECO:0000313" key="7">
    <source>
        <dbReference type="RefSeq" id="XP_032813506.1"/>
    </source>
</evidence>
<evidence type="ECO:0000313" key="6">
    <source>
        <dbReference type="Proteomes" id="UP001318040"/>
    </source>
</evidence>
<keyword evidence="1 3" id="KW-0175">Coiled coil</keyword>
<dbReference type="PANTHER" id="PTHR46292">
    <property type="entry name" value="COILED-COIL DOMAIN-CONTAINING PROTEIN 102A"/>
    <property type="match status" value="1"/>
</dbReference>
<dbReference type="Gene3D" id="1.10.287.1490">
    <property type="match status" value="1"/>
</dbReference>
<feature type="compositionally biased region" description="Basic and acidic residues" evidence="4">
    <location>
        <begin position="165"/>
        <end position="179"/>
    </location>
</feature>